<dbReference type="EMBL" id="MCIB01000006">
    <property type="protein sequence ID" value="RKD33442.1"/>
    <property type="molecule type" value="Genomic_DNA"/>
</dbReference>
<keyword evidence="3 6" id="KW-0812">Transmembrane</keyword>
<evidence type="ECO:0000256" key="5">
    <source>
        <dbReference type="ARBA" id="ARBA00023136"/>
    </source>
</evidence>
<feature type="transmembrane region" description="Helical" evidence="6">
    <location>
        <begin position="149"/>
        <end position="179"/>
    </location>
</feature>
<dbReference type="SUPFAM" id="SSF103473">
    <property type="entry name" value="MFS general substrate transporter"/>
    <property type="match status" value="1"/>
</dbReference>
<dbReference type="PROSITE" id="PS00216">
    <property type="entry name" value="SUGAR_TRANSPORT_1"/>
    <property type="match status" value="1"/>
</dbReference>
<feature type="transmembrane region" description="Helical" evidence="6">
    <location>
        <begin position="370"/>
        <end position="390"/>
    </location>
</feature>
<reference evidence="8 9" key="1">
    <citation type="submission" date="2016-08" db="EMBL/GenBank/DDBJ databases">
        <title>Novel Firmicutes and Novel Genomes.</title>
        <authorList>
            <person name="Poppleton D.I."/>
            <person name="Gribaldo S."/>
        </authorList>
    </citation>
    <scope>NUCLEOTIDE SEQUENCE [LARGE SCALE GENOMIC DNA]</scope>
    <source>
        <strain evidence="8 9">CTT3</strain>
    </source>
</reference>
<dbReference type="InterPro" id="IPR036259">
    <property type="entry name" value="MFS_trans_sf"/>
</dbReference>
<comment type="subcellular location">
    <subcellularLocation>
        <location evidence="1">Cell membrane</location>
        <topology evidence="1">Multi-pass membrane protein</topology>
    </subcellularLocation>
</comment>
<dbReference type="InterPro" id="IPR020846">
    <property type="entry name" value="MFS_dom"/>
</dbReference>
<dbReference type="PANTHER" id="PTHR23530:SF1">
    <property type="entry name" value="PERMEASE, MAJOR FACILITATOR SUPERFAMILY-RELATED"/>
    <property type="match status" value="1"/>
</dbReference>
<name>A0A419T7M1_9FIRM</name>
<evidence type="ECO:0000256" key="1">
    <source>
        <dbReference type="ARBA" id="ARBA00004651"/>
    </source>
</evidence>
<dbReference type="GO" id="GO:0005886">
    <property type="term" value="C:plasma membrane"/>
    <property type="evidence" value="ECO:0007669"/>
    <property type="project" value="UniProtKB-SubCell"/>
</dbReference>
<protein>
    <submittedName>
        <fullName evidence="8">MFS transporter</fullName>
    </submittedName>
</protein>
<sequence length="401" mass="45504">MSYISKLKRNIPFNYIFTFLKTLDLAQEVWMIYLGAKGMSLLQLGIIEAVFHITSFLMEVPTGMIADLYGRKTSRILGRLFLIISVSILLLANNFYLFALSFVFCALSYNLESGAGDALVYDSLKEINKENIYMKVQGMQEVFFQVGKLVAYLAGGYLATMSYTLVFLLTIFIGVISLIQSLTFTEPDIKDNNYKKINLFKYIKNQFVESYNLIKNNNRLSFLIIFCEIILTFGTCLFYYIQNYLKGNGYSELQIGIMFAVASLLSAGVSTQVYRLEKLIKEKGILLFMPIISIGCIWGIVLTNYSYIFFILITIVESIIFVAVSDYINKQIPSKNRATILSVASMIFSFFMITIFPLVGHIGDLFSLNFAFKLLATLGSFLVIVNIYVITTINKVRLEAE</sequence>
<evidence type="ECO:0000313" key="8">
    <source>
        <dbReference type="EMBL" id="RKD33442.1"/>
    </source>
</evidence>
<dbReference type="RefSeq" id="WP_120167799.1">
    <property type="nucleotide sequence ID" value="NZ_MCIB01000006.1"/>
</dbReference>
<feature type="transmembrane region" description="Helical" evidence="6">
    <location>
        <begin position="340"/>
        <end position="358"/>
    </location>
</feature>
<dbReference type="Proteomes" id="UP000284177">
    <property type="component" value="Unassembled WGS sequence"/>
</dbReference>
<dbReference type="OrthoDB" id="9816124at2"/>
<dbReference type="PROSITE" id="PS50850">
    <property type="entry name" value="MFS"/>
    <property type="match status" value="1"/>
</dbReference>
<organism evidence="8 9">
    <name type="scientific">Thermohalobacter berrensis</name>
    <dbReference type="NCBI Taxonomy" id="99594"/>
    <lineage>
        <taxon>Bacteria</taxon>
        <taxon>Bacillati</taxon>
        <taxon>Bacillota</taxon>
        <taxon>Tissierellia</taxon>
        <taxon>Tissierellales</taxon>
        <taxon>Thermohalobacteraceae</taxon>
        <taxon>Thermohalobacter</taxon>
    </lineage>
</organism>
<dbReference type="AlphaFoldDB" id="A0A419T7M1"/>
<evidence type="ECO:0000256" key="4">
    <source>
        <dbReference type="ARBA" id="ARBA00022989"/>
    </source>
</evidence>
<keyword evidence="2" id="KW-0813">Transport</keyword>
<evidence type="ECO:0000259" key="7">
    <source>
        <dbReference type="PROSITE" id="PS50850"/>
    </source>
</evidence>
<evidence type="ECO:0000256" key="6">
    <source>
        <dbReference type="SAM" id="Phobius"/>
    </source>
</evidence>
<feature type="transmembrane region" description="Helical" evidence="6">
    <location>
        <begin position="285"/>
        <end position="301"/>
    </location>
</feature>
<dbReference type="InterPro" id="IPR011701">
    <property type="entry name" value="MFS"/>
</dbReference>
<keyword evidence="9" id="KW-1185">Reference proteome</keyword>
<dbReference type="Pfam" id="PF07690">
    <property type="entry name" value="MFS_1"/>
    <property type="match status" value="1"/>
</dbReference>
<dbReference type="Gene3D" id="1.20.1250.20">
    <property type="entry name" value="MFS general substrate transporter like domains"/>
    <property type="match status" value="1"/>
</dbReference>
<feature type="transmembrane region" description="Helical" evidence="6">
    <location>
        <begin position="220"/>
        <end position="241"/>
    </location>
</feature>
<gene>
    <name evidence="8" type="ORF">BET03_09320</name>
</gene>
<keyword evidence="4 6" id="KW-1133">Transmembrane helix</keyword>
<evidence type="ECO:0000256" key="2">
    <source>
        <dbReference type="ARBA" id="ARBA00022448"/>
    </source>
</evidence>
<accession>A0A419T7M1</accession>
<feature type="domain" description="Major facilitator superfamily (MFS) profile" evidence="7">
    <location>
        <begin position="1"/>
        <end position="397"/>
    </location>
</feature>
<evidence type="ECO:0000256" key="3">
    <source>
        <dbReference type="ARBA" id="ARBA00022692"/>
    </source>
</evidence>
<dbReference type="InterPro" id="IPR053160">
    <property type="entry name" value="MFS_DHA3_Transporter"/>
</dbReference>
<dbReference type="GO" id="GO:0022857">
    <property type="term" value="F:transmembrane transporter activity"/>
    <property type="evidence" value="ECO:0007669"/>
    <property type="project" value="InterPro"/>
</dbReference>
<keyword evidence="5 6" id="KW-0472">Membrane</keyword>
<evidence type="ECO:0000313" key="9">
    <source>
        <dbReference type="Proteomes" id="UP000284177"/>
    </source>
</evidence>
<comment type="caution">
    <text evidence="8">The sequence shown here is derived from an EMBL/GenBank/DDBJ whole genome shotgun (WGS) entry which is preliminary data.</text>
</comment>
<dbReference type="PANTHER" id="PTHR23530">
    <property type="entry name" value="TRANSPORT PROTEIN-RELATED"/>
    <property type="match status" value="1"/>
</dbReference>
<feature type="transmembrane region" description="Helical" evidence="6">
    <location>
        <begin position="307"/>
        <end position="328"/>
    </location>
</feature>
<feature type="transmembrane region" description="Helical" evidence="6">
    <location>
        <begin position="80"/>
        <end position="109"/>
    </location>
</feature>
<dbReference type="InterPro" id="IPR005829">
    <property type="entry name" value="Sugar_transporter_CS"/>
</dbReference>
<feature type="transmembrane region" description="Helical" evidence="6">
    <location>
        <begin position="253"/>
        <end position="273"/>
    </location>
</feature>
<proteinExistence type="predicted"/>